<gene>
    <name evidence="2" type="ORF">AVDCRST_MAG51-363</name>
</gene>
<evidence type="ECO:0000256" key="1">
    <source>
        <dbReference type="SAM" id="MobiDB-lite"/>
    </source>
</evidence>
<feature type="compositionally biased region" description="Low complexity" evidence="1">
    <location>
        <begin position="73"/>
        <end position="84"/>
    </location>
</feature>
<feature type="non-terminal residue" evidence="2">
    <location>
        <position position="1"/>
    </location>
</feature>
<reference evidence="2" key="1">
    <citation type="submission" date="2020-02" db="EMBL/GenBank/DDBJ databases">
        <authorList>
            <person name="Meier V. D."/>
        </authorList>
    </citation>
    <scope>NUCLEOTIDE SEQUENCE</scope>
    <source>
        <strain evidence="2">AVDCRST_MAG51</strain>
    </source>
</reference>
<proteinExistence type="predicted"/>
<evidence type="ECO:0000313" key="2">
    <source>
        <dbReference type="EMBL" id="CAA9390516.1"/>
    </source>
</evidence>
<sequence>GHHQDPAASRVLPAGRRSERASRHFGVRGAAGERDQHRARLRPELRLHHLPRGGAPGLRLARRDGRERRRPAGPRLGPGAELPAVVPGHRRAAGSGGRDPEVLDQPRERKPL</sequence>
<protein>
    <submittedName>
        <fullName evidence="2">Ferredoxin, 2Fe-2S</fullName>
    </submittedName>
</protein>
<feature type="compositionally biased region" description="Basic and acidic residues" evidence="1">
    <location>
        <begin position="98"/>
        <end position="112"/>
    </location>
</feature>
<feature type="region of interest" description="Disordered" evidence="1">
    <location>
        <begin position="1"/>
        <end position="112"/>
    </location>
</feature>
<organism evidence="2">
    <name type="scientific">uncultured Ramlibacter sp</name>
    <dbReference type="NCBI Taxonomy" id="260755"/>
    <lineage>
        <taxon>Bacteria</taxon>
        <taxon>Pseudomonadati</taxon>
        <taxon>Pseudomonadota</taxon>
        <taxon>Betaproteobacteria</taxon>
        <taxon>Burkholderiales</taxon>
        <taxon>Comamonadaceae</taxon>
        <taxon>Ramlibacter</taxon>
        <taxon>environmental samples</taxon>
    </lineage>
</organism>
<dbReference type="EMBL" id="CADCUX010000092">
    <property type="protein sequence ID" value="CAA9390516.1"/>
    <property type="molecule type" value="Genomic_DNA"/>
</dbReference>
<feature type="compositionally biased region" description="Basic and acidic residues" evidence="1">
    <location>
        <begin position="31"/>
        <end position="47"/>
    </location>
</feature>
<feature type="non-terminal residue" evidence="2">
    <location>
        <position position="112"/>
    </location>
</feature>
<name>A0A6J4NSJ8_9BURK</name>
<dbReference type="AlphaFoldDB" id="A0A6J4NSJ8"/>
<accession>A0A6J4NSJ8</accession>